<dbReference type="OrthoDB" id="2588098at2759"/>
<dbReference type="AlphaFoldDB" id="A0A1C7LSY3"/>
<evidence type="ECO:0000313" key="1">
    <source>
        <dbReference type="EMBL" id="OBZ67019.1"/>
    </source>
</evidence>
<organism evidence="1 2">
    <name type="scientific">Grifola frondosa</name>
    <name type="common">Maitake</name>
    <name type="synonym">Polyporus frondosus</name>
    <dbReference type="NCBI Taxonomy" id="5627"/>
    <lineage>
        <taxon>Eukaryota</taxon>
        <taxon>Fungi</taxon>
        <taxon>Dikarya</taxon>
        <taxon>Basidiomycota</taxon>
        <taxon>Agaricomycotina</taxon>
        <taxon>Agaricomycetes</taxon>
        <taxon>Polyporales</taxon>
        <taxon>Grifolaceae</taxon>
        <taxon>Grifola</taxon>
    </lineage>
</organism>
<sequence>MGQYWRVINLDKKEFLPDTGKLSTLLFQPYPTWLVYYLAVPIASSCPESIEATSTTTAALGILRLPTELILVVFDNIDDPQDAVCLGLAHDALLPIGWDRIKGLIMAASPAGSWAGDRVVCIGDEARSDYLPMLTLSEMQELNTKEENNFYNYVYDEFTEARLPVKWKPYTVIPRLSSHEQMMLRRILEDPQDSQWVLCNLTTRQYVTSNALEDLCGVPGKPGPQIFTSLGFGHVLLSRICWSSDPETDVRHWRDLGFGDWAGDRFEITTMQEMRSYKGRKPGRMSATQSWKR</sequence>
<keyword evidence="2" id="KW-1185">Reference proteome</keyword>
<dbReference type="Proteomes" id="UP000092993">
    <property type="component" value="Unassembled WGS sequence"/>
</dbReference>
<proteinExistence type="predicted"/>
<evidence type="ECO:0000313" key="2">
    <source>
        <dbReference type="Proteomes" id="UP000092993"/>
    </source>
</evidence>
<gene>
    <name evidence="1" type="ORF">A0H81_12802</name>
</gene>
<accession>A0A1C7LSY3</accession>
<comment type="caution">
    <text evidence="1">The sequence shown here is derived from an EMBL/GenBank/DDBJ whole genome shotgun (WGS) entry which is preliminary data.</text>
</comment>
<dbReference type="OMA" id="WAGCRIV"/>
<name>A0A1C7LSY3_GRIFR</name>
<dbReference type="EMBL" id="LUGG01000025">
    <property type="protein sequence ID" value="OBZ67019.1"/>
    <property type="molecule type" value="Genomic_DNA"/>
</dbReference>
<protein>
    <submittedName>
        <fullName evidence="1">Uncharacterized protein</fullName>
    </submittedName>
</protein>
<reference evidence="1 2" key="1">
    <citation type="submission" date="2016-03" db="EMBL/GenBank/DDBJ databases">
        <title>Whole genome sequencing of Grifola frondosa 9006-11.</title>
        <authorList>
            <person name="Min B."/>
            <person name="Park H."/>
            <person name="Kim J.-G."/>
            <person name="Cho H."/>
            <person name="Oh Y.-L."/>
            <person name="Kong W.-S."/>
            <person name="Choi I.-G."/>
        </authorList>
    </citation>
    <scope>NUCLEOTIDE SEQUENCE [LARGE SCALE GENOMIC DNA]</scope>
    <source>
        <strain evidence="1 2">9006-11</strain>
    </source>
</reference>